<keyword evidence="6 14" id="KW-0067">ATP-binding</keyword>
<evidence type="ECO:0000256" key="3">
    <source>
        <dbReference type="ARBA" id="ARBA00022448"/>
    </source>
</evidence>
<dbReference type="Gene3D" id="2.40.10.170">
    <property type="match status" value="1"/>
</dbReference>
<keyword evidence="16" id="KW-0378">Hydrolase</keyword>
<dbReference type="InterPro" id="IPR055190">
    <property type="entry name" value="ATP-synt_VA_C"/>
</dbReference>
<name>A0A443KAF4_9RHOB</name>
<dbReference type="EC" id="7.1.2.2" evidence="14"/>
<evidence type="ECO:0000256" key="6">
    <source>
        <dbReference type="ARBA" id="ARBA00022840"/>
    </source>
</evidence>
<evidence type="ECO:0000256" key="12">
    <source>
        <dbReference type="ARBA" id="ARBA00052325"/>
    </source>
</evidence>
<keyword evidence="4 14" id="KW-0547">Nucleotide-binding</keyword>
<comment type="similarity">
    <text evidence="2 14">Belongs to the ATPase alpha/beta chains family.</text>
</comment>
<reference evidence="16 17" key="1">
    <citation type="submission" date="2019-01" db="EMBL/GenBank/DDBJ databases">
        <title>Sinorhodobacter populi sp. nov. isolated from the symptomatic bark tissue of Populus euramericana canker.</title>
        <authorList>
            <person name="Xu G."/>
        </authorList>
    </citation>
    <scope>NUCLEOTIDE SEQUENCE [LARGE SCALE GENOMIC DNA]</scope>
    <source>
        <strain evidence="16 17">D19-10-3-21</strain>
    </source>
</reference>
<dbReference type="EMBL" id="SAUX01000010">
    <property type="protein sequence ID" value="RWR29662.1"/>
    <property type="molecule type" value="Genomic_DNA"/>
</dbReference>
<dbReference type="CDD" id="cd18110">
    <property type="entry name" value="ATP-synt_F1_beta_C"/>
    <property type="match status" value="1"/>
</dbReference>
<dbReference type="Proteomes" id="UP000285295">
    <property type="component" value="Unassembled WGS sequence"/>
</dbReference>
<comment type="caution">
    <text evidence="16">The sequence shown here is derived from an EMBL/GenBank/DDBJ whole genome shotgun (WGS) entry which is preliminary data.</text>
</comment>
<feature type="domain" description="AAA+ ATPase" evidence="15">
    <location>
        <begin position="142"/>
        <end position="389"/>
    </location>
</feature>
<dbReference type="SUPFAM" id="SSF52540">
    <property type="entry name" value="P-loop containing nucleoside triphosphate hydrolases"/>
    <property type="match status" value="1"/>
</dbReference>
<evidence type="ECO:0000256" key="7">
    <source>
        <dbReference type="ARBA" id="ARBA00022967"/>
    </source>
</evidence>
<protein>
    <recommendedName>
        <fullName evidence="14">ATP synthase subunit beta</fullName>
        <ecNumber evidence="14">7.1.2.2</ecNumber>
    </recommendedName>
    <alternativeName>
        <fullName evidence="14">ATP synthase F1 sector subunit beta</fullName>
    </alternativeName>
    <alternativeName>
        <fullName evidence="14">F-ATPase subunit beta</fullName>
    </alternativeName>
</protein>
<comment type="function">
    <text evidence="14">Produces ATP from ADP in the presence of a proton gradient across the membrane. The catalytic sites are hosted primarily by the beta subunits.</text>
</comment>
<dbReference type="Gene3D" id="3.40.50.300">
    <property type="entry name" value="P-loop containing nucleotide triphosphate hydrolases"/>
    <property type="match status" value="1"/>
</dbReference>
<evidence type="ECO:0000256" key="11">
    <source>
        <dbReference type="ARBA" id="ARBA00023310"/>
    </source>
</evidence>
<keyword evidence="5 14" id="KW-0375">Hydrogen ion transport</keyword>
<evidence type="ECO:0000313" key="16">
    <source>
        <dbReference type="EMBL" id="RWR29662.1"/>
    </source>
</evidence>
<comment type="catalytic activity">
    <reaction evidence="14">
        <text>ATP + H2O + 4 H(+)(in) = ADP + phosphate + 5 H(+)(out)</text>
        <dbReference type="Rhea" id="RHEA:57720"/>
        <dbReference type="ChEBI" id="CHEBI:15377"/>
        <dbReference type="ChEBI" id="CHEBI:15378"/>
        <dbReference type="ChEBI" id="CHEBI:30616"/>
        <dbReference type="ChEBI" id="CHEBI:43474"/>
        <dbReference type="ChEBI" id="CHEBI:456216"/>
        <dbReference type="EC" id="7.1.2.2"/>
    </reaction>
</comment>
<comment type="function">
    <text evidence="13">Produces ATP from ADP in the presence of a sodium ion gradient across the membrane. The beta chain is the catalytic subunit.</text>
</comment>
<dbReference type="FunFam" id="1.10.1140.10:FF:000001">
    <property type="entry name" value="ATP synthase subunit beta"/>
    <property type="match status" value="1"/>
</dbReference>
<dbReference type="SUPFAM" id="SSF50615">
    <property type="entry name" value="N-terminal domain of alpha and beta subunits of F1 ATP synthase"/>
    <property type="match status" value="1"/>
</dbReference>
<dbReference type="InterPro" id="IPR027417">
    <property type="entry name" value="P-loop_NTPase"/>
</dbReference>
<dbReference type="FunFam" id="3.40.50.300:FF:000026">
    <property type="entry name" value="ATP synthase subunit beta"/>
    <property type="match status" value="1"/>
</dbReference>
<evidence type="ECO:0000256" key="2">
    <source>
        <dbReference type="ARBA" id="ARBA00008936"/>
    </source>
</evidence>
<dbReference type="OrthoDB" id="9801639at2"/>
<gene>
    <name evidence="14 16" type="primary">atpD</name>
    <name evidence="16" type="ORF">D2T31_09465</name>
</gene>
<dbReference type="SUPFAM" id="SSF47917">
    <property type="entry name" value="C-terminal domain of alpha and beta subunits of F1 ATP synthase"/>
    <property type="match status" value="1"/>
</dbReference>
<evidence type="ECO:0000256" key="14">
    <source>
        <dbReference type="HAMAP-Rule" id="MF_01347"/>
    </source>
</evidence>
<dbReference type="SMART" id="SM00382">
    <property type="entry name" value="AAA"/>
    <property type="match status" value="1"/>
</dbReference>
<keyword evidence="7 14" id="KW-1278">Translocase</keyword>
<evidence type="ECO:0000256" key="10">
    <source>
        <dbReference type="ARBA" id="ARBA00023196"/>
    </source>
</evidence>
<dbReference type="HAMAP" id="MF_01347">
    <property type="entry name" value="ATP_synth_beta_bact"/>
    <property type="match status" value="1"/>
</dbReference>
<organism evidence="16 17">
    <name type="scientific">Paenirhodobacter populi</name>
    <dbReference type="NCBI Taxonomy" id="2306993"/>
    <lineage>
        <taxon>Bacteria</taxon>
        <taxon>Pseudomonadati</taxon>
        <taxon>Pseudomonadota</taxon>
        <taxon>Alphaproteobacteria</taxon>
        <taxon>Rhodobacterales</taxon>
        <taxon>Rhodobacter group</taxon>
        <taxon>Paenirhodobacter</taxon>
    </lineage>
</organism>
<dbReference type="RefSeq" id="WP_128237198.1">
    <property type="nucleotide sequence ID" value="NZ_SAUX01000010.1"/>
</dbReference>
<accession>A0A443KAF4</accession>
<evidence type="ECO:0000259" key="15">
    <source>
        <dbReference type="SMART" id="SM00382"/>
    </source>
</evidence>
<dbReference type="GO" id="GO:0005524">
    <property type="term" value="F:ATP binding"/>
    <property type="evidence" value="ECO:0007669"/>
    <property type="project" value="UniProtKB-UniRule"/>
</dbReference>
<dbReference type="GO" id="GO:0046933">
    <property type="term" value="F:proton-transporting ATP synthase activity, rotational mechanism"/>
    <property type="evidence" value="ECO:0007669"/>
    <property type="project" value="UniProtKB-UniRule"/>
</dbReference>
<dbReference type="GO" id="GO:0046962">
    <property type="term" value="F:sodium-transporting ATPase activity, rotational mechanism"/>
    <property type="evidence" value="ECO:0007669"/>
    <property type="project" value="UniProtKB-EC"/>
</dbReference>
<keyword evidence="10 14" id="KW-0139">CF(1)</keyword>
<dbReference type="GO" id="GO:0005886">
    <property type="term" value="C:plasma membrane"/>
    <property type="evidence" value="ECO:0007669"/>
    <property type="project" value="UniProtKB-SubCell"/>
</dbReference>
<dbReference type="PROSITE" id="PS00152">
    <property type="entry name" value="ATPASE_ALPHA_BETA"/>
    <property type="match status" value="1"/>
</dbReference>
<evidence type="ECO:0000256" key="13">
    <source>
        <dbReference type="ARBA" id="ARBA00059242"/>
    </source>
</evidence>
<dbReference type="InterPro" id="IPR020003">
    <property type="entry name" value="ATPase_a/bsu_AS"/>
</dbReference>
<keyword evidence="14" id="KW-1003">Cell membrane</keyword>
<dbReference type="InterPro" id="IPR000194">
    <property type="entry name" value="ATPase_F1/V1/A1_a/bsu_nucl-bd"/>
</dbReference>
<dbReference type="GO" id="GO:0045259">
    <property type="term" value="C:proton-transporting ATP synthase complex"/>
    <property type="evidence" value="ECO:0007669"/>
    <property type="project" value="UniProtKB-KW"/>
</dbReference>
<keyword evidence="11 14" id="KW-0066">ATP synthesis</keyword>
<evidence type="ECO:0000256" key="9">
    <source>
        <dbReference type="ARBA" id="ARBA00023136"/>
    </source>
</evidence>
<keyword evidence="8 14" id="KW-0406">Ion transport</keyword>
<dbReference type="PIRSF" id="PIRSF039072">
    <property type="entry name" value="ATPase_subunit_beta"/>
    <property type="match status" value="1"/>
</dbReference>
<keyword evidence="3 14" id="KW-0813">Transport</keyword>
<dbReference type="NCBIfam" id="TIGR01039">
    <property type="entry name" value="atpD"/>
    <property type="match status" value="1"/>
</dbReference>
<dbReference type="InterPro" id="IPR050053">
    <property type="entry name" value="ATPase_alpha/beta_chains"/>
</dbReference>
<reference evidence="16 17" key="2">
    <citation type="submission" date="2019-01" db="EMBL/GenBank/DDBJ databases">
        <authorList>
            <person name="Li Y."/>
        </authorList>
    </citation>
    <scope>NUCLEOTIDE SEQUENCE [LARGE SCALE GENOMIC DNA]</scope>
    <source>
        <strain evidence="16 17">D19-10-3-21</strain>
    </source>
</reference>
<evidence type="ECO:0000256" key="4">
    <source>
        <dbReference type="ARBA" id="ARBA00022741"/>
    </source>
</evidence>
<dbReference type="Pfam" id="PF22919">
    <property type="entry name" value="ATP-synt_VA_C"/>
    <property type="match status" value="1"/>
</dbReference>
<dbReference type="GO" id="GO:0016787">
    <property type="term" value="F:hydrolase activity"/>
    <property type="evidence" value="ECO:0007669"/>
    <property type="project" value="UniProtKB-KW"/>
</dbReference>
<dbReference type="InterPro" id="IPR036121">
    <property type="entry name" value="ATPase_F1/V1/A1_a/bsu_N_sf"/>
</dbReference>
<sequence>MASKGKVVQIIGAVVDVHFESDLPAILNALETTNQGKVLVLEVAQHLGENTVRTIAMDATEGLVRGAEVTDTGAPITVPVGPATLGRILNVIGEPVDEKGPVDRTEVRAIHQPAPDFEDQSTESQILVTGIKVIDLLAPYAKGGKIGLFGGAGVGKTVLIMELINNIAKVHSGFSVFAGVGERTREGNDLYGEMIESGVINLEDLSQSKVALVYGQMNEPPGARARIALTGLTIAEQFRDTSGSDVLFFVDNIFRFTQAGSEVSALLGRIPSAVGYQPTLATDMGALQERITSTRKGSITSVQAIYVPADDLTDPAPAATFAHLDATTTLSRAISELGIYPAVDPLDSTSRLMDPTIIGEEHYNVARSVQQILQRYKALQDIIAILGMDELSEEDKLTVTRARKIQRFLSQPFDVAKVFTGADGKQVPLEDTIKSFKAVVAGEYDHLPEAAFYMVGGIDEVIAKAEKLAAAA</sequence>
<evidence type="ECO:0000313" key="17">
    <source>
        <dbReference type="Proteomes" id="UP000285295"/>
    </source>
</evidence>
<evidence type="ECO:0000256" key="8">
    <source>
        <dbReference type="ARBA" id="ARBA00023065"/>
    </source>
</evidence>
<dbReference type="PANTHER" id="PTHR15184">
    <property type="entry name" value="ATP SYNTHASE"/>
    <property type="match status" value="1"/>
</dbReference>
<dbReference type="InterPro" id="IPR024034">
    <property type="entry name" value="ATPase_F1/V1_b/a_C"/>
</dbReference>
<dbReference type="PANTHER" id="PTHR15184:SF71">
    <property type="entry name" value="ATP SYNTHASE SUBUNIT BETA, MITOCHONDRIAL"/>
    <property type="match status" value="1"/>
</dbReference>
<proteinExistence type="inferred from homology"/>
<dbReference type="Pfam" id="PF00006">
    <property type="entry name" value="ATP-synt_ab"/>
    <property type="match status" value="1"/>
</dbReference>
<evidence type="ECO:0000256" key="1">
    <source>
        <dbReference type="ARBA" id="ARBA00004370"/>
    </source>
</evidence>
<dbReference type="Gene3D" id="1.10.1140.10">
    <property type="entry name" value="Bovine Mitochondrial F1-atpase, Atp Synthase Beta Chain, Chain D, domain 3"/>
    <property type="match status" value="1"/>
</dbReference>
<comment type="subcellular location">
    <subcellularLocation>
        <location evidence="14">Cell membrane</location>
        <topology evidence="14">Peripheral membrane protein</topology>
    </subcellularLocation>
    <subcellularLocation>
        <location evidence="1">Membrane</location>
    </subcellularLocation>
</comment>
<comment type="catalytic activity">
    <reaction evidence="12">
        <text>4 Na(+)(in) + ATP + H2O = 4 Na(+)(out) + ADP + phosphate + H(+)</text>
        <dbReference type="Rhea" id="RHEA:58156"/>
        <dbReference type="ChEBI" id="CHEBI:15377"/>
        <dbReference type="ChEBI" id="CHEBI:15378"/>
        <dbReference type="ChEBI" id="CHEBI:29101"/>
        <dbReference type="ChEBI" id="CHEBI:30616"/>
        <dbReference type="ChEBI" id="CHEBI:43474"/>
        <dbReference type="ChEBI" id="CHEBI:456216"/>
        <dbReference type="EC" id="7.2.2.1"/>
    </reaction>
</comment>
<dbReference type="FunFam" id="2.40.10.170:FF:000005">
    <property type="entry name" value="ATP synthase subunit beta"/>
    <property type="match status" value="1"/>
</dbReference>
<feature type="binding site" evidence="14">
    <location>
        <begin position="150"/>
        <end position="157"/>
    </location>
    <ligand>
        <name>ATP</name>
        <dbReference type="ChEBI" id="CHEBI:30616"/>
    </ligand>
</feature>
<dbReference type="InterPro" id="IPR005722">
    <property type="entry name" value="ATP_synth_F1_bsu"/>
</dbReference>
<dbReference type="CDD" id="cd18115">
    <property type="entry name" value="ATP-synt_F1_beta_N"/>
    <property type="match status" value="1"/>
</dbReference>
<evidence type="ECO:0000256" key="5">
    <source>
        <dbReference type="ARBA" id="ARBA00022781"/>
    </source>
</evidence>
<dbReference type="CDD" id="cd01133">
    <property type="entry name" value="F1-ATPase_beta_CD"/>
    <property type="match status" value="1"/>
</dbReference>
<dbReference type="InterPro" id="IPR004100">
    <property type="entry name" value="ATPase_F1/V1/A1_a/bsu_N"/>
</dbReference>
<keyword evidence="9 14" id="KW-0472">Membrane</keyword>
<dbReference type="Pfam" id="PF02874">
    <property type="entry name" value="ATP-synt_ab_N"/>
    <property type="match status" value="1"/>
</dbReference>
<dbReference type="AlphaFoldDB" id="A0A443KAF4"/>
<dbReference type="InterPro" id="IPR003593">
    <property type="entry name" value="AAA+_ATPase"/>
</dbReference>